<evidence type="ECO:0000256" key="4">
    <source>
        <dbReference type="ARBA" id="ARBA00011738"/>
    </source>
</evidence>
<protein>
    <recommendedName>
        <fullName evidence="6">Desulfoferrodoxin</fullName>
        <ecNumber evidence="5">1.15.1.2</ecNumber>
    </recommendedName>
    <alternativeName>
        <fullName evidence="14">Superoxide reductase</fullName>
    </alternativeName>
</protein>
<evidence type="ECO:0000256" key="14">
    <source>
        <dbReference type="ARBA" id="ARBA00031398"/>
    </source>
</evidence>
<dbReference type="InterPro" id="IPR002742">
    <property type="entry name" value="Desulfoferrodoxin_Fe-bd_dom"/>
</dbReference>
<keyword evidence="8" id="KW-0216">Detoxification</keyword>
<comment type="function">
    <text evidence="13">Catalyzes the one-electron reduction of superoxide anion radical to hydrogen peroxide at a nonheme ferrous iron center. Plays a fundamental role in case of oxidative stress via its superoxide detoxification activity.</text>
</comment>
<keyword evidence="9" id="KW-0479">Metal-binding</keyword>
<evidence type="ECO:0000256" key="12">
    <source>
        <dbReference type="ARBA" id="ARBA00023004"/>
    </source>
</evidence>
<dbReference type="RefSeq" id="WP_229596635.1">
    <property type="nucleotide sequence ID" value="NZ_AP024485.1"/>
</dbReference>
<evidence type="ECO:0000256" key="13">
    <source>
        <dbReference type="ARBA" id="ARBA00024690"/>
    </source>
</evidence>
<evidence type="ECO:0000259" key="16">
    <source>
        <dbReference type="Pfam" id="PF01880"/>
    </source>
</evidence>
<evidence type="ECO:0000256" key="5">
    <source>
        <dbReference type="ARBA" id="ARBA00012679"/>
    </source>
</evidence>
<evidence type="ECO:0000256" key="1">
    <source>
        <dbReference type="ARBA" id="ARBA00001965"/>
    </source>
</evidence>
<evidence type="ECO:0000256" key="10">
    <source>
        <dbReference type="ARBA" id="ARBA00022982"/>
    </source>
</evidence>
<dbReference type="NCBIfam" id="TIGR00319">
    <property type="entry name" value="desulf_FeS4"/>
    <property type="match status" value="1"/>
</dbReference>
<keyword evidence="7" id="KW-0813">Transport</keyword>
<dbReference type="InterPro" id="IPR004793">
    <property type="entry name" value="Desulfoferrodoxin_rbo"/>
</dbReference>
<keyword evidence="10" id="KW-0249">Electron transport</keyword>
<dbReference type="InterPro" id="IPR038094">
    <property type="entry name" value="Desulfoferrodoxin_N_sf"/>
</dbReference>
<evidence type="ECO:0000256" key="3">
    <source>
        <dbReference type="ARBA" id="ARBA00005941"/>
    </source>
</evidence>
<accession>A0ABN6EPX8</accession>
<proteinExistence type="inferred from homology"/>
<evidence type="ECO:0000256" key="2">
    <source>
        <dbReference type="ARBA" id="ARBA00001973"/>
    </source>
</evidence>
<gene>
    <name evidence="18" type="primary">dfx</name>
    <name evidence="18" type="ORF">PSDVSF_17430</name>
</gene>
<feature type="domain" description="Desulfoferrodoxin ferrous iron-binding" evidence="16">
    <location>
        <begin position="43"/>
        <end position="127"/>
    </location>
</feature>
<evidence type="ECO:0000259" key="17">
    <source>
        <dbReference type="Pfam" id="PF06397"/>
    </source>
</evidence>
<evidence type="ECO:0000256" key="15">
    <source>
        <dbReference type="ARBA" id="ARBA00047448"/>
    </source>
</evidence>
<name>A0ABN6EPX8_9BACT</name>
<dbReference type="SUPFAM" id="SSF49367">
    <property type="entry name" value="Superoxide reductase-like"/>
    <property type="match status" value="1"/>
</dbReference>
<comment type="catalytic activity">
    <reaction evidence="15">
        <text>reduced [rubredoxin] + superoxide + 2 H(+) = oxidized [rubredoxin] + H2O2</text>
        <dbReference type="Rhea" id="RHEA:21324"/>
        <dbReference type="Rhea" id="RHEA-COMP:10302"/>
        <dbReference type="Rhea" id="RHEA-COMP:10303"/>
        <dbReference type="ChEBI" id="CHEBI:15378"/>
        <dbReference type="ChEBI" id="CHEBI:16240"/>
        <dbReference type="ChEBI" id="CHEBI:18421"/>
        <dbReference type="ChEBI" id="CHEBI:29033"/>
        <dbReference type="ChEBI" id="CHEBI:29034"/>
        <dbReference type="EC" id="1.15.1.2"/>
    </reaction>
</comment>
<keyword evidence="11" id="KW-0560">Oxidoreductase</keyword>
<dbReference type="Proteomes" id="UP001053296">
    <property type="component" value="Chromosome"/>
</dbReference>
<dbReference type="Pfam" id="PF06397">
    <property type="entry name" value="Desulfoferrod_N"/>
    <property type="match status" value="1"/>
</dbReference>
<keyword evidence="19" id="KW-1185">Reference proteome</keyword>
<dbReference type="Pfam" id="PF01880">
    <property type="entry name" value="Desulfoferrodox"/>
    <property type="match status" value="1"/>
</dbReference>
<dbReference type="InterPro" id="IPR036073">
    <property type="entry name" value="Desulfoferrodoxin_Fe-bd_dom_sf"/>
</dbReference>
<reference evidence="18" key="1">
    <citation type="journal article" date="2022" name="Arch. Microbiol.">
        <title>Pseudodesulfovibrio sediminis sp. nov., a mesophilic and neutrophilic sulfate-reducing bacterium isolated from sediment of a brackish lake.</title>
        <authorList>
            <person name="Takahashi A."/>
            <person name="Kojima H."/>
            <person name="Watanabe M."/>
            <person name="Fukui M."/>
        </authorList>
    </citation>
    <scope>NUCLEOTIDE SEQUENCE</scope>
    <source>
        <strain evidence="18">SF6</strain>
    </source>
</reference>
<dbReference type="InterPro" id="IPR004462">
    <property type="entry name" value="Desulfoferrodoxin_N"/>
</dbReference>
<evidence type="ECO:0000256" key="8">
    <source>
        <dbReference type="ARBA" id="ARBA00022575"/>
    </source>
</evidence>
<dbReference type="PANTHER" id="PTHR36541:SF1">
    <property type="entry name" value="SUPEROXIDE REDUCTASE-RELATED"/>
    <property type="match status" value="1"/>
</dbReference>
<evidence type="ECO:0000256" key="7">
    <source>
        <dbReference type="ARBA" id="ARBA00022448"/>
    </source>
</evidence>
<dbReference type="CDD" id="cd00974">
    <property type="entry name" value="DSRD"/>
    <property type="match status" value="1"/>
</dbReference>
<comment type="cofactor">
    <cofactor evidence="2">
        <name>Cu(2+)</name>
        <dbReference type="ChEBI" id="CHEBI:29036"/>
    </cofactor>
</comment>
<comment type="subunit">
    <text evidence="4">Homodimer.</text>
</comment>
<comment type="similarity">
    <text evidence="3">Belongs to the desulfoferrodoxin family.</text>
</comment>
<evidence type="ECO:0000256" key="9">
    <source>
        <dbReference type="ARBA" id="ARBA00022723"/>
    </source>
</evidence>
<dbReference type="SUPFAM" id="SSF57802">
    <property type="entry name" value="Rubredoxin-like"/>
    <property type="match status" value="1"/>
</dbReference>
<dbReference type="Gene3D" id="2.60.40.730">
    <property type="entry name" value="SOR catalytic domain"/>
    <property type="match status" value="1"/>
</dbReference>
<dbReference type="EMBL" id="AP024485">
    <property type="protein sequence ID" value="BCS88501.1"/>
    <property type="molecule type" value="Genomic_DNA"/>
</dbReference>
<dbReference type="Gene3D" id="2.20.28.100">
    <property type="entry name" value="Desulphoferrodoxin, N-terminal domain"/>
    <property type="match status" value="1"/>
</dbReference>
<dbReference type="NCBIfam" id="TIGR00332">
    <property type="entry name" value="neela_ferrous"/>
    <property type="match status" value="1"/>
</dbReference>
<evidence type="ECO:0000313" key="18">
    <source>
        <dbReference type="EMBL" id="BCS88501.1"/>
    </source>
</evidence>
<organism evidence="18 19">
    <name type="scientific">Pseudodesulfovibrio sediminis</name>
    <dbReference type="NCBI Taxonomy" id="2810563"/>
    <lineage>
        <taxon>Bacteria</taxon>
        <taxon>Pseudomonadati</taxon>
        <taxon>Thermodesulfobacteriota</taxon>
        <taxon>Desulfovibrionia</taxon>
        <taxon>Desulfovibrionales</taxon>
        <taxon>Desulfovibrionaceae</taxon>
    </lineage>
</organism>
<dbReference type="InterPro" id="IPR051233">
    <property type="entry name" value="Desulfoferrodoxin_SOR"/>
</dbReference>
<dbReference type="PANTHER" id="PTHR36541">
    <property type="entry name" value="SUPEROXIDE REDUCTASE-RELATED"/>
    <property type="match status" value="1"/>
</dbReference>
<feature type="domain" description="Desulfoferrodoxin N-terminal" evidence="17">
    <location>
        <begin position="6"/>
        <end position="38"/>
    </location>
</feature>
<evidence type="ECO:0000313" key="19">
    <source>
        <dbReference type="Proteomes" id="UP001053296"/>
    </source>
</evidence>
<evidence type="ECO:0000256" key="6">
    <source>
        <dbReference type="ARBA" id="ARBA00014839"/>
    </source>
</evidence>
<sequence>MAIKLGEVYKCNACGNIVMAIHEGGGDLVCCGEDMVLMVENTVDAAVEKHVPVLTKDGDKITVKVGEVAHPMEEKHYIEWIEVMVGDTGFYKALKPGDAPEAEFCACGLTGDITCRAYCNLHGLWAAK</sequence>
<dbReference type="EC" id="1.15.1.2" evidence="5"/>
<keyword evidence="12" id="KW-0408">Iron</keyword>
<comment type="cofactor">
    <cofactor evidence="1">
        <name>Fe(3+)</name>
        <dbReference type="ChEBI" id="CHEBI:29034"/>
    </cofactor>
</comment>
<dbReference type="NCBIfam" id="TIGR00320">
    <property type="entry name" value="dfx_rbo"/>
    <property type="match status" value="1"/>
</dbReference>
<evidence type="ECO:0000256" key="11">
    <source>
        <dbReference type="ARBA" id="ARBA00023002"/>
    </source>
</evidence>